<sequence length="314" mass="35005">MKRLISLLCLLAPIFLTTLTSCSGPDTTEKITDTNKKNQKTGVLLVSHGSHSETWRNTLFELENNVSQQILSTSPVDGIKSAFMEYTEPSIATRLKEFDKEGYSDVIIVPVLLTVSSHSFDDIPTIVGLKENPESAEMLKLEKIERYTPHARLHITPLLDFKEILQNNILRRVGELSKNPAEEGLAIIGYGSKPYEKEWSELFDAAAKHVASQTGIETYSVGWCGHIVSYAPDSTTAAVERVLAKEKKAIVIPALVAFDENFQIRIIGGGIEKVDNHKDRVLYKPDAILPDPGVEQWIVDISKEYAEIIKTQQK</sequence>
<proteinExistence type="predicted"/>
<gene>
    <name evidence="4" type="ordered locus">Paes_0568</name>
</gene>
<evidence type="ECO:0000256" key="2">
    <source>
        <dbReference type="ARBA" id="ARBA00023239"/>
    </source>
</evidence>
<feature type="signal peptide" evidence="3">
    <location>
        <begin position="1"/>
        <end position="23"/>
    </location>
</feature>
<reference evidence="4" key="1">
    <citation type="submission" date="2008-06" db="EMBL/GenBank/DDBJ databases">
        <title>Complete sequence of chromosome of Prosthecochloris aestuarii DSM 271.</title>
        <authorList>
            <consortium name="US DOE Joint Genome Institute"/>
            <person name="Lucas S."/>
            <person name="Copeland A."/>
            <person name="Lapidus A."/>
            <person name="Glavina del Rio T."/>
            <person name="Dalin E."/>
            <person name="Tice H."/>
            <person name="Bruce D."/>
            <person name="Goodwin L."/>
            <person name="Pitluck S."/>
            <person name="Schmutz J."/>
            <person name="Larimer F."/>
            <person name="Land M."/>
            <person name="Hauser L."/>
            <person name="Kyrpides N."/>
            <person name="Anderson I."/>
            <person name="Liu Z."/>
            <person name="Li T."/>
            <person name="Zhao F."/>
            <person name="Overmann J."/>
            <person name="Bryant D.A."/>
            <person name="Richardson P."/>
        </authorList>
    </citation>
    <scope>NUCLEOTIDE SEQUENCE [LARGE SCALE GENOMIC DNA]</scope>
    <source>
        <strain evidence="4">DSM 271</strain>
    </source>
</reference>
<dbReference type="KEGG" id="paa:Paes_0568"/>
<keyword evidence="3" id="KW-0732">Signal</keyword>
<dbReference type="STRING" id="290512.Paes_0568"/>
<dbReference type="EMBL" id="CP001108">
    <property type="protein sequence ID" value="ACF45624.1"/>
    <property type="molecule type" value="Genomic_DNA"/>
</dbReference>
<dbReference type="Proteomes" id="UP000002725">
    <property type="component" value="Chromosome"/>
</dbReference>
<evidence type="ECO:0000313" key="4">
    <source>
        <dbReference type="EMBL" id="ACF45624.1"/>
    </source>
</evidence>
<dbReference type="CDD" id="cd03416">
    <property type="entry name" value="CbiX_SirB_N"/>
    <property type="match status" value="1"/>
</dbReference>
<dbReference type="eggNOG" id="COG2138">
    <property type="taxonomic scope" value="Bacteria"/>
</dbReference>
<dbReference type="HOGENOM" id="CLU_893831_0_0_10"/>
<dbReference type="Gene3D" id="3.40.50.1400">
    <property type="match status" value="1"/>
</dbReference>
<dbReference type="Pfam" id="PF01903">
    <property type="entry name" value="CbiX"/>
    <property type="match status" value="1"/>
</dbReference>
<dbReference type="InterPro" id="IPR050963">
    <property type="entry name" value="Sirohydro_Cobaltochel/CbiX"/>
</dbReference>
<dbReference type="PANTHER" id="PTHR33542:SF3">
    <property type="entry name" value="SIROHYDROCHLORIN FERROCHELATASE, CHLOROPLASTIC"/>
    <property type="match status" value="1"/>
</dbReference>
<keyword evidence="1" id="KW-0479">Metal-binding</keyword>
<name>B4S5X3_PROA2</name>
<evidence type="ECO:0000256" key="1">
    <source>
        <dbReference type="ARBA" id="ARBA00022723"/>
    </source>
</evidence>
<evidence type="ECO:0000256" key="3">
    <source>
        <dbReference type="SAM" id="SignalP"/>
    </source>
</evidence>
<dbReference type="RefSeq" id="WP_012505161.1">
    <property type="nucleotide sequence ID" value="NC_011059.1"/>
</dbReference>
<dbReference type="GO" id="GO:0016829">
    <property type="term" value="F:lyase activity"/>
    <property type="evidence" value="ECO:0007669"/>
    <property type="project" value="UniProtKB-KW"/>
</dbReference>
<dbReference type="SUPFAM" id="SSF53800">
    <property type="entry name" value="Chelatase"/>
    <property type="match status" value="1"/>
</dbReference>
<dbReference type="GO" id="GO:0046872">
    <property type="term" value="F:metal ion binding"/>
    <property type="evidence" value="ECO:0007669"/>
    <property type="project" value="UniProtKB-KW"/>
</dbReference>
<accession>B4S5X3</accession>
<keyword evidence="5" id="KW-1185">Reference proteome</keyword>
<dbReference type="AlphaFoldDB" id="B4S5X3"/>
<organism evidence="4 5">
    <name type="scientific">Prosthecochloris aestuarii (strain DSM 271 / SK 413)</name>
    <dbReference type="NCBI Taxonomy" id="290512"/>
    <lineage>
        <taxon>Bacteria</taxon>
        <taxon>Pseudomonadati</taxon>
        <taxon>Chlorobiota</taxon>
        <taxon>Chlorobiia</taxon>
        <taxon>Chlorobiales</taxon>
        <taxon>Chlorobiaceae</taxon>
        <taxon>Prosthecochloris</taxon>
    </lineage>
</organism>
<dbReference type="PANTHER" id="PTHR33542">
    <property type="entry name" value="SIROHYDROCHLORIN FERROCHELATASE, CHLOROPLASTIC"/>
    <property type="match status" value="1"/>
</dbReference>
<evidence type="ECO:0000313" key="5">
    <source>
        <dbReference type="Proteomes" id="UP000002725"/>
    </source>
</evidence>
<feature type="chain" id="PRO_5002825729" evidence="3">
    <location>
        <begin position="24"/>
        <end position="314"/>
    </location>
</feature>
<dbReference type="PROSITE" id="PS51257">
    <property type="entry name" value="PROKAR_LIPOPROTEIN"/>
    <property type="match status" value="1"/>
</dbReference>
<dbReference type="InterPro" id="IPR002762">
    <property type="entry name" value="CbiX-like"/>
</dbReference>
<keyword evidence="2" id="KW-0456">Lyase</keyword>
<protein>
    <submittedName>
        <fullName evidence="4">Cobalamin (Vitamin B12) biosynthesis CbiX protein</fullName>
    </submittedName>
</protein>